<evidence type="ECO:0000313" key="4">
    <source>
        <dbReference type="Proteomes" id="UP000095751"/>
    </source>
</evidence>
<feature type="compositionally biased region" description="Acidic residues" evidence="2">
    <location>
        <begin position="326"/>
        <end position="362"/>
    </location>
</feature>
<dbReference type="FunCoup" id="A0A1E7EVU8">
    <property type="interactions" value="344"/>
</dbReference>
<evidence type="ECO:0000256" key="1">
    <source>
        <dbReference type="ARBA" id="ARBA00009841"/>
    </source>
</evidence>
<dbReference type="Gene3D" id="3.40.1280.10">
    <property type="match status" value="1"/>
</dbReference>
<reference evidence="3 4" key="1">
    <citation type="submission" date="2016-09" db="EMBL/GenBank/DDBJ databases">
        <title>Extensive genetic diversity and differential bi-allelic expression allows diatom success in the polar Southern Ocean.</title>
        <authorList>
            <consortium name="DOE Joint Genome Institute"/>
            <person name="Mock T."/>
            <person name="Otillar R.P."/>
            <person name="Strauss J."/>
            <person name="Dupont C."/>
            <person name="Frickenhaus S."/>
            <person name="Maumus F."/>
            <person name="Mcmullan M."/>
            <person name="Sanges R."/>
            <person name="Schmutz J."/>
            <person name="Toseland A."/>
            <person name="Valas R."/>
            <person name="Veluchamy A."/>
            <person name="Ward B.J."/>
            <person name="Allen A."/>
            <person name="Barry K."/>
            <person name="Falciatore A."/>
            <person name="Ferrante M."/>
            <person name="Fortunato A.E."/>
            <person name="Gloeckner G."/>
            <person name="Gruber A."/>
            <person name="Hipkin R."/>
            <person name="Janech M."/>
            <person name="Kroth P."/>
            <person name="Leese F."/>
            <person name="Lindquist E."/>
            <person name="Lyon B.R."/>
            <person name="Martin J."/>
            <person name="Mayer C."/>
            <person name="Parker M."/>
            <person name="Quesneville H."/>
            <person name="Raymond J."/>
            <person name="Uhlig C."/>
            <person name="Valentin K.U."/>
            <person name="Worden A.Z."/>
            <person name="Armbrust E.V."/>
            <person name="Bowler C."/>
            <person name="Green B."/>
            <person name="Moulton V."/>
            <person name="Van Oosterhout C."/>
            <person name="Grigoriev I."/>
        </authorList>
    </citation>
    <scope>NUCLEOTIDE SEQUENCE [LARGE SCALE GENOMIC DNA]</scope>
    <source>
        <strain evidence="3 4">CCMP1102</strain>
    </source>
</reference>
<keyword evidence="4" id="KW-1185">Reference proteome</keyword>
<dbReference type="PANTHER" id="PTHR12150">
    <property type="entry name" value="CLASS IV SAM-BINDING METHYLTRANSFERASE-RELATED"/>
    <property type="match status" value="1"/>
</dbReference>
<dbReference type="EMBL" id="KV784373">
    <property type="protein sequence ID" value="OEU10091.1"/>
    <property type="molecule type" value="Genomic_DNA"/>
</dbReference>
<dbReference type="OrthoDB" id="361029at2759"/>
<dbReference type="AlphaFoldDB" id="A0A1E7EVU8"/>
<dbReference type="Proteomes" id="UP000095751">
    <property type="component" value="Unassembled WGS sequence"/>
</dbReference>
<evidence type="ECO:0000256" key="2">
    <source>
        <dbReference type="SAM" id="MobiDB-lite"/>
    </source>
</evidence>
<dbReference type="InParanoid" id="A0A1E7EVU8"/>
<dbReference type="Gene3D" id="2.40.50.140">
    <property type="entry name" value="Nucleic acid-binding proteins"/>
    <property type="match status" value="1"/>
</dbReference>
<dbReference type="CDD" id="cd18086">
    <property type="entry name" value="HsC9orf114-like"/>
    <property type="match status" value="1"/>
</dbReference>
<organism evidence="3 4">
    <name type="scientific">Fragilariopsis cylindrus CCMP1102</name>
    <dbReference type="NCBI Taxonomy" id="635003"/>
    <lineage>
        <taxon>Eukaryota</taxon>
        <taxon>Sar</taxon>
        <taxon>Stramenopiles</taxon>
        <taxon>Ochrophyta</taxon>
        <taxon>Bacillariophyta</taxon>
        <taxon>Bacillariophyceae</taxon>
        <taxon>Bacillariophycidae</taxon>
        <taxon>Bacillariales</taxon>
        <taxon>Bacillariaceae</taxon>
        <taxon>Fragilariopsis</taxon>
    </lineage>
</organism>
<evidence type="ECO:0000313" key="3">
    <source>
        <dbReference type="EMBL" id="OEU10091.1"/>
    </source>
</evidence>
<dbReference type="InterPro" id="IPR003750">
    <property type="entry name" value="Put_MeTrfase-C9orf114-like"/>
</dbReference>
<gene>
    <name evidence="3" type="ORF">FRACYDRAFT_194231</name>
</gene>
<dbReference type="InterPro" id="IPR012340">
    <property type="entry name" value="NA-bd_OB-fold"/>
</dbReference>
<feature type="compositionally biased region" description="Basic and acidic residues" evidence="2">
    <location>
        <begin position="314"/>
        <end position="325"/>
    </location>
</feature>
<dbReference type="SUPFAM" id="SSF75217">
    <property type="entry name" value="alpha/beta knot"/>
    <property type="match status" value="1"/>
</dbReference>
<dbReference type="SUPFAM" id="SSF50249">
    <property type="entry name" value="Nucleic acid-binding proteins"/>
    <property type="match status" value="1"/>
</dbReference>
<dbReference type="KEGG" id="fcy:FRACYDRAFT_194231"/>
<accession>A0A1E7EVU8</accession>
<dbReference type="InterPro" id="IPR029026">
    <property type="entry name" value="tRNA_m1G_MTases_N"/>
</dbReference>
<dbReference type="Pfam" id="PF02598">
    <property type="entry name" value="Methyltrn_RNA_3"/>
    <property type="match status" value="1"/>
</dbReference>
<feature type="region of interest" description="Disordered" evidence="2">
    <location>
        <begin position="314"/>
        <end position="362"/>
    </location>
</feature>
<dbReference type="PANTHER" id="PTHR12150:SF13">
    <property type="entry name" value="METHYLTRANSFERASE C9ORF114-RELATED"/>
    <property type="match status" value="1"/>
</dbReference>
<name>A0A1E7EVU8_9STRA</name>
<sequence length="362" mass="40195">METVPCRNKSRFSTVSIALPGSVLSNCQTRELRTLLVGQIARACTIYHVDEIIVFDDKLGKTGNIRSTHQEFMARLLQYCECPQYLRRQFFPMHPDLQFAGLLAPVDAPHHVREGDRSKYREGVVMNKNSSNGNSLVNCGIRNRPVEIDRNITPGIRCTVQIDPSAYGKAAQIKGIVVSPSAPREDDGTYWGYTTRMAKSINDVFAECPYADDGGYDLKIGTSERGSKSVEDKSFGLPKFQHSLIVFGGVAGIEECVDADESIKLAGSSSSKLFDLWLNTCPFQASRTIRTEEAVLISLAKMNPFLMKASHDKEIISQDQQKSHQEDDEFSDESLSDESGEEESDEGDDNDDDNDAEEDDGK</sequence>
<comment type="similarity">
    <text evidence="1">Belongs to the class IV-like SAM-binding methyltransferase superfamily.</text>
</comment>
<proteinExistence type="inferred from homology"/>
<dbReference type="InterPro" id="IPR029028">
    <property type="entry name" value="Alpha/beta_knot_MTases"/>
</dbReference>
<protein>
    <submittedName>
        <fullName evidence="3">DUF171-domain-containing protein</fullName>
    </submittedName>
</protein>